<proteinExistence type="predicted"/>
<protein>
    <submittedName>
        <fullName evidence="1">Uncharacterized protein</fullName>
    </submittedName>
</protein>
<sequence>MALVSSRKSRQNVSRYRGNSRAVVELENRTAPYGFPNETTDCKTDSRMVPGCIAWPHSNRSVWKSRLVTSALFTTTISTGSLCGAGGTTRAIHRLVALIQTESPALLKHQIHGSAADLETRVTGHFVVETFLTSFGRVKKRIRSLTQYQEEVRIVLT</sequence>
<dbReference type="Proteomes" id="UP001283361">
    <property type="component" value="Unassembled WGS sequence"/>
</dbReference>
<evidence type="ECO:0000313" key="2">
    <source>
        <dbReference type="Proteomes" id="UP001283361"/>
    </source>
</evidence>
<organism evidence="1 2">
    <name type="scientific">Elysia crispata</name>
    <name type="common">lettuce slug</name>
    <dbReference type="NCBI Taxonomy" id="231223"/>
    <lineage>
        <taxon>Eukaryota</taxon>
        <taxon>Metazoa</taxon>
        <taxon>Spiralia</taxon>
        <taxon>Lophotrochozoa</taxon>
        <taxon>Mollusca</taxon>
        <taxon>Gastropoda</taxon>
        <taxon>Heterobranchia</taxon>
        <taxon>Euthyneura</taxon>
        <taxon>Panpulmonata</taxon>
        <taxon>Sacoglossa</taxon>
        <taxon>Placobranchoidea</taxon>
        <taxon>Plakobranchidae</taxon>
        <taxon>Elysia</taxon>
    </lineage>
</organism>
<accession>A0AAE1DLX9</accession>
<keyword evidence="2" id="KW-1185">Reference proteome</keyword>
<name>A0AAE1DLX9_9GAST</name>
<gene>
    <name evidence="1" type="ORF">RRG08_000697</name>
</gene>
<reference evidence="1" key="1">
    <citation type="journal article" date="2023" name="G3 (Bethesda)">
        <title>A reference genome for the long-term kleptoplast-retaining sea slug Elysia crispata morphotype clarki.</title>
        <authorList>
            <person name="Eastman K.E."/>
            <person name="Pendleton A.L."/>
            <person name="Shaikh M.A."/>
            <person name="Suttiyut T."/>
            <person name="Ogas R."/>
            <person name="Tomko P."/>
            <person name="Gavelis G."/>
            <person name="Widhalm J.R."/>
            <person name="Wisecaver J.H."/>
        </authorList>
    </citation>
    <scope>NUCLEOTIDE SEQUENCE</scope>
    <source>
        <strain evidence="1">ECLA1</strain>
    </source>
</reference>
<comment type="caution">
    <text evidence="1">The sequence shown here is derived from an EMBL/GenBank/DDBJ whole genome shotgun (WGS) entry which is preliminary data.</text>
</comment>
<dbReference type="EMBL" id="JAWDGP010003305">
    <property type="protein sequence ID" value="KAK3775591.1"/>
    <property type="molecule type" value="Genomic_DNA"/>
</dbReference>
<evidence type="ECO:0000313" key="1">
    <source>
        <dbReference type="EMBL" id="KAK3775591.1"/>
    </source>
</evidence>
<dbReference type="AlphaFoldDB" id="A0AAE1DLX9"/>